<reference evidence="19 20" key="1">
    <citation type="submission" date="2024-09" db="EMBL/GenBank/DDBJ databases">
        <title>A chromosome-level genome assembly of Gray's grenadier anchovy, Coilia grayii.</title>
        <authorList>
            <person name="Fu Z."/>
        </authorList>
    </citation>
    <scope>NUCLEOTIDE SEQUENCE [LARGE SCALE GENOMIC DNA]</scope>
    <source>
        <strain evidence="19">G4</strain>
        <tissue evidence="19">Muscle</tissue>
    </source>
</reference>
<evidence type="ECO:0000256" key="10">
    <source>
        <dbReference type="ARBA" id="ARBA00023054"/>
    </source>
</evidence>
<keyword evidence="9" id="KW-0653">Protein transport</keyword>
<evidence type="ECO:0000256" key="14">
    <source>
        <dbReference type="ARBA" id="ARBA00063452"/>
    </source>
</evidence>
<keyword evidence="13" id="KW-0458">Lysosome</keyword>
<organism evidence="19 20">
    <name type="scientific">Coilia grayii</name>
    <name type="common">Gray's grenadier anchovy</name>
    <dbReference type="NCBI Taxonomy" id="363190"/>
    <lineage>
        <taxon>Eukaryota</taxon>
        <taxon>Metazoa</taxon>
        <taxon>Chordata</taxon>
        <taxon>Craniata</taxon>
        <taxon>Vertebrata</taxon>
        <taxon>Euteleostomi</taxon>
        <taxon>Actinopterygii</taxon>
        <taxon>Neopterygii</taxon>
        <taxon>Teleostei</taxon>
        <taxon>Clupei</taxon>
        <taxon>Clupeiformes</taxon>
        <taxon>Clupeoidei</taxon>
        <taxon>Engraulidae</taxon>
        <taxon>Coilinae</taxon>
        <taxon>Coilia</taxon>
    </lineage>
</organism>
<evidence type="ECO:0000256" key="16">
    <source>
        <dbReference type="SAM" id="Coils"/>
    </source>
</evidence>
<keyword evidence="11" id="KW-0446">Lipid-binding</keyword>
<keyword evidence="20" id="KW-1185">Reference proteome</keyword>
<evidence type="ECO:0000256" key="2">
    <source>
        <dbReference type="ARBA" id="ARBA00004371"/>
    </source>
</evidence>
<feature type="domain" description="PX" evidence="18">
    <location>
        <begin position="81"/>
        <end position="194"/>
    </location>
</feature>
<evidence type="ECO:0000256" key="15">
    <source>
        <dbReference type="ARBA" id="ARBA00071931"/>
    </source>
</evidence>
<keyword evidence="7" id="KW-0597">Phosphoprotein</keyword>
<comment type="subcellular location">
    <subcellularLocation>
        <location evidence="4">Cytoplasm</location>
    </subcellularLocation>
    <subcellularLocation>
        <location evidence="1">Early endosome membrane</location>
    </subcellularLocation>
    <subcellularLocation>
        <location evidence="3">Late endosome membrane</location>
        <topology evidence="3">Peripheral membrane protein</topology>
        <orientation evidence="3">Cytoplasmic side</orientation>
    </subcellularLocation>
    <subcellularLocation>
        <location evidence="2">Lysosome</location>
    </subcellularLocation>
</comment>
<dbReference type="SUPFAM" id="SSF64268">
    <property type="entry name" value="PX domain"/>
    <property type="match status" value="1"/>
</dbReference>
<comment type="subunit">
    <text evidence="14">Homooligomer. Interacts with EGFR.</text>
</comment>
<dbReference type="GO" id="GO:0008289">
    <property type="term" value="F:lipid binding"/>
    <property type="evidence" value="ECO:0007669"/>
    <property type="project" value="UniProtKB-KW"/>
</dbReference>
<evidence type="ECO:0000256" key="6">
    <source>
        <dbReference type="ARBA" id="ARBA00022490"/>
    </source>
</evidence>
<dbReference type="EMBL" id="JBHFQA010000006">
    <property type="protein sequence ID" value="KAL2097207.1"/>
    <property type="molecule type" value="Genomic_DNA"/>
</dbReference>
<evidence type="ECO:0000256" key="17">
    <source>
        <dbReference type="SAM" id="MobiDB-lite"/>
    </source>
</evidence>
<dbReference type="InterPro" id="IPR036871">
    <property type="entry name" value="PX_dom_sf"/>
</dbReference>
<evidence type="ECO:0000256" key="7">
    <source>
        <dbReference type="ARBA" id="ARBA00022553"/>
    </source>
</evidence>
<dbReference type="SMART" id="SM00312">
    <property type="entry name" value="PX"/>
    <property type="match status" value="1"/>
</dbReference>
<evidence type="ECO:0000256" key="12">
    <source>
        <dbReference type="ARBA" id="ARBA00023136"/>
    </source>
</evidence>
<dbReference type="GO" id="GO:0045022">
    <property type="term" value="P:early endosome to late endosome transport"/>
    <property type="evidence" value="ECO:0007669"/>
    <property type="project" value="UniProtKB-ARBA"/>
</dbReference>
<dbReference type="AlphaFoldDB" id="A0ABD1KDD5"/>
<dbReference type="Gene3D" id="3.30.1520.10">
    <property type="entry name" value="Phox-like domain"/>
    <property type="match status" value="1"/>
</dbReference>
<sequence>MTNPYVPDTLPVEWTVGSLSSSPESPRSRGLWVTGGGTSRLPSPSCQPPGLPAQGTQRRFERASGVFSNVEDCSVQDNWDDRPSTPTLMGYEVMEERSKFTVYKILVRKTPEESWVVFRRYTDFSRLNDKLKELFPRFKLSLPPKRWFRDNYDMAFLEERQQGLQTFLQTLVTHRDITNSEAVKGFLCLNGPPGPVDSLDKNRKSLEETIHRLQRELIEKDREVEALKKRLEEREHKISLLEKQTGTGVAERPERFFKPVIFSTHLDSEEEEVEEDRRQRLPSNGHQRHTHSCEIQVPWKGHGACWCGPARAKPRGHF</sequence>
<proteinExistence type="predicted"/>
<dbReference type="PROSITE" id="PS50195">
    <property type="entry name" value="PX"/>
    <property type="match status" value="1"/>
</dbReference>
<protein>
    <recommendedName>
        <fullName evidence="15">Sorting nexin-16</fullName>
    </recommendedName>
</protein>
<keyword evidence="8" id="KW-0967">Endosome</keyword>
<evidence type="ECO:0000256" key="11">
    <source>
        <dbReference type="ARBA" id="ARBA00023121"/>
    </source>
</evidence>
<evidence type="ECO:0000256" key="1">
    <source>
        <dbReference type="ARBA" id="ARBA00004146"/>
    </source>
</evidence>
<evidence type="ECO:0000313" key="19">
    <source>
        <dbReference type="EMBL" id="KAL2097207.1"/>
    </source>
</evidence>
<dbReference type="InterPro" id="IPR051837">
    <property type="entry name" value="SortingNexin/PXDomain-PKLike"/>
</dbReference>
<evidence type="ECO:0000256" key="5">
    <source>
        <dbReference type="ARBA" id="ARBA00022448"/>
    </source>
</evidence>
<feature type="coiled-coil region" evidence="16">
    <location>
        <begin position="196"/>
        <end position="244"/>
    </location>
</feature>
<comment type="caution">
    <text evidence="19">The sequence shown here is derived from an EMBL/GenBank/DDBJ whole genome shotgun (WGS) entry which is preliminary data.</text>
</comment>
<keyword evidence="10 16" id="KW-0175">Coiled coil</keyword>
<keyword evidence="5" id="KW-0813">Transport</keyword>
<dbReference type="GO" id="GO:0031901">
    <property type="term" value="C:early endosome membrane"/>
    <property type="evidence" value="ECO:0007669"/>
    <property type="project" value="UniProtKB-SubCell"/>
</dbReference>
<evidence type="ECO:0000256" key="8">
    <source>
        <dbReference type="ARBA" id="ARBA00022753"/>
    </source>
</evidence>
<feature type="compositionally biased region" description="Low complexity" evidence="17">
    <location>
        <begin position="17"/>
        <end position="31"/>
    </location>
</feature>
<keyword evidence="12" id="KW-0472">Membrane</keyword>
<keyword evidence="6" id="KW-0963">Cytoplasm</keyword>
<evidence type="ECO:0000259" key="18">
    <source>
        <dbReference type="PROSITE" id="PS50195"/>
    </source>
</evidence>
<evidence type="ECO:0000256" key="3">
    <source>
        <dbReference type="ARBA" id="ARBA00004492"/>
    </source>
</evidence>
<dbReference type="GO" id="GO:0015031">
    <property type="term" value="P:protein transport"/>
    <property type="evidence" value="ECO:0007669"/>
    <property type="project" value="UniProtKB-KW"/>
</dbReference>
<accession>A0ABD1KDD5</accession>
<dbReference type="InterPro" id="IPR001683">
    <property type="entry name" value="PX_dom"/>
</dbReference>
<dbReference type="GO" id="GO:0031902">
    <property type="term" value="C:late endosome membrane"/>
    <property type="evidence" value="ECO:0007669"/>
    <property type="project" value="UniProtKB-SubCell"/>
</dbReference>
<evidence type="ECO:0000256" key="9">
    <source>
        <dbReference type="ARBA" id="ARBA00022927"/>
    </source>
</evidence>
<feature type="region of interest" description="Disordered" evidence="17">
    <location>
        <begin position="17"/>
        <end position="53"/>
    </location>
</feature>
<gene>
    <name evidence="19" type="ORF">ACEWY4_006414</name>
</gene>
<dbReference type="FunFam" id="3.30.1520.10:FF:000011">
    <property type="entry name" value="Putative sorting nexin-16"/>
    <property type="match status" value="1"/>
</dbReference>
<dbReference type="PANTHER" id="PTHR22999">
    <property type="entry name" value="PX SERINE/THREONINE KINASE PXK"/>
    <property type="match status" value="1"/>
</dbReference>
<dbReference type="GO" id="GO:0005764">
    <property type="term" value="C:lysosome"/>
    <property type="evidence" value="ECO:0007669"/>
    <property type="project" value="UniProtKB-SubCell"/>
</dbReference>
<feature type="region of interest" description="Disordered" evidence="17">
    <location>
        <begin position="267"/>
        <end position="291"/>
    </location>
</feature>
<dbReference type="Pfam" id="PF00787">
    <property type="entry name" value="PX"/>
    <property type="match status" value="1"/>
</dbReference>
<dbReference type="PANTHER" id="PTHR22999:SF23">
    <property type="entry name" value="SORTING NEXIN-16"/>
    <property type="match status" value="1"/>
</dbReference>
<name>A0ABD1KDD5_9TELE</name>
<dbReference type="Proteomes" id="UP001591681">
    <property type="component" value="Unassembled WGS sequence"/>
</dbReference>
<evidence type="ECO:0000313" key="20">
    <source>
        <dbReference type="Proteomes" id="UP001591681"/>
    </source>
</evidence>
<evidence type="ECO:0000256" key="4">
    <source>
        <dbReference type="ARBA" id="ARBA00004496"/>
    </source>
</evidence>
<evidence type="ECO:0000256" key="13">
    <source>
        <dbReference type="ARBA" id="ARBA00023228"/>
    </source>
</evidence>